<dbReference type="EMBL" id="NMUH01002151">
    <property type="protein sequence ID" value="MQL98174.1"/>
    <property type="molecule type" value="Genomic_DNA"/>
</dbReference>
<organism evidence="2 3">
    <name type="scientific">Colocasia esculenta</name>
    <name type="common">Wild taro</name>
    <name type="synonym">Arum esculentum</name>
    <dbReference type="NCBI Taxonomy" id="4460"/>
    <lineage>
        <taxon>Eukaryota</taxon>
        <taxon>Viridiplantae</taxon>
        <taxon>Streptophyta</taxon>
        <taxon>Embryophyta</taxon>
        <taxon>Tracheophyta</taxon>
        <taxon>Spermatophyta</taxon>
        <taxon>Magnoliopsida</taxon>
        <taxon>Liliopsida</taxon>
        <taxon>Araceae</taxon>
        <taxon>Aroideae</taxon>
        <taxon>Colocasieae</taxon>
        <taxon>Colocasia</taxon>
    </lineage>
</organism>
<keyword evidence="3" id="KW-1185">Reference proteome</keyword>
<evidence type="ECO:0000256" key="1">
    <source>
        <dbReference type="SAM" id="MobiDB-lite"/>
    </source>
</evidence>
<sequence>MRGARAIRNFPPEVQVSRRDGGGSAIRVDFKKEDATGPGPLGRTQPPSDGFCDGVELPQRRSDCEDELLIISSLAQEDDLRLRGVDAILIISSLAQEDELPDDGEEGGDAAAAAHQEAQGEAEAEAVLVVVEEQEPMADLGGRRWW</sequence>
<proteinExistence type="predicted"/>
<comment type="caution">
    <text evidence="2">The sequence shown here is derived from an EMBL/GenBank/DDBJ whole genome shotgun (WGS) entry which is preliminary data.</text>
</comment>
<dbReference type="Proteomes" id="UP000652761">
    <property type="component" value="Unassembled WGS sequence"/>
</dbReference>
<reference evidence="2" key="1">
    <citation type="submission" date="2017-07" db="EMBL/GenBank/DDBJ databases">
        <title>Taro Niue Genome Assembly and Annotation.</title>
        <authorList>
            <person name="Atibalentja N."/>
            <person name="Keating K."/>
            <person name="Fields C.J."/>
        </authorList>
    </citation>
    <scope>NUCLEOTIDE SEQUENCE</scope>
    <source>
        <strain evidence="2">Niue_2</strain>
        <tissue evidence="2">Leaf</tissue>
    </source>
</reference>
<feature type="region of interest" description="Disordered" evidence="1">
    <location>
        <begin position="95"/>
        <end position="123"/>
    </location>
</feature>
<accession>A0A843VZ72</accession>
<name>A0A843VZ72_COLES</name>
<dbReference type="AlphaFoldDB" id="A0A843VZ72"/>
<protein>
    <submittedName>
        <fullName evidence="2">Uncharacterized protein</fullName>
    </submittedName>
</protein>
<feature type="compositionally biased region" description="Low complexity" evidence="1">
    <location>
        <begin position="109"/>
        <end position="123"/>
    </location>
</feature>
<evidence type="ECO:0000313" key="2">
    <source>
        <dbReference type="EMBL" id="MQL98174.1"/>
    </source>
</evidence>
<feature type="compositionally biased region" description="Acidic residues" evidence="1">
    <location>
        <begin position="96"/>
        <end position="108"/>
    </location>
</feature>
<evidence type="ECO:0000313" key="3">
    <source>
        <dbReference type="Proteomes" id="UP000652761"/>
    </source>
</evidence>
<feature type="region of interest" description="Disordered" evidence="1">
    <location>
        <begin position="1"/>
        <end position="50"/>
    </location>
</feature>
<gene>
    <name evidence="2" type="ORF">Taro_030883</name>
</gene>